<dbReference type="EMBL" id="JAJAGQ010000009">
    <property type="protein sequence ID" value="KAJ8554271.1"/>
    <property type="molecule type" value="Genomic_DNA"/>
</dbReference>
<sequence length="117" mass="13295">MSGSRRSRSNRGDRSPFNSVIVLRSPSGAHPGVDDEVVAEEWSYELYYDDDEGYGLRPLPPTMSEFLMGSGFDRLLDQLVQIEDLKLEKCPVNTSTIPILYFHGYLFEIRAQFADTN</sequence>
<dbReference type="OrthoDB" id="1963474at2759"/>
<name>A0A9Q1RDE8_9SOLA</name>
<dbReference type="Proteomes" id="UP001152561">
    <property type="component" value="Unassembled WGS sequence"/>
</dbReference>
<gene>
    <name evidence="1" type="ORF">K7X08_024949</name>
</gene>
<evidence type="ECO:0000313" key="1">
    <source>
        <dbReference type="EMBL" id="KAJ8554271.1"/>
    </source>
</evidence>
<comment type="caution">
    <text evidence="1">The sequence shown here is derived from an EMBL/GenBank/DDBJ whole genome shotgun (WGS) entry which is preliminary data.</text>
</comment>
<protein>
    <submittedName>
        <fullName evidence="1">Uncharacterized protein</fullName>
    </submittedName>
</protein>
<reference evidence="2" key="1">
    <citation type="journal article" date="2023" name="Proc. Natl. Acad. Sci. U.S.A.">
        <title>Genomic and structural basis for evolution of tropane alkaloid biosynthesis.</title>
        <authorList>
            <person name="Wanga Y.-J."/>
            <person name="Taina T."/>
            <person name="Yua J.-Y."/>
            <person name="Lia J."/>
            <person name="Xua B."/>
            <person name="Chenc J."/>
            <person name="D'Auriad J.C."/>
            <person name="Huanga J.-P."/>
            <person name="Huanga S.-X."/>
        </authorList>
    </citation>
    <scope>NUCLEOTIDE SEQUENCE [LARGE SCALE GENOMIC DNA]</scope>
    <source>
        <strain evidence="2">cv. KIB-2019</strain>
    </source>
</reference>
<dbReference type="AlphaFoldDB" id="A0A9Q1RDE8"/>
<proteinExistence type="predicted"/>
<accession>A0A9Q1RDE8</accession>
<organism evidence="1 2">
    <name type="scientific">Anisodus acutangulus</name>
    <dbReference type="NCBI Taxonomy" id="402998"/>
    <lineage>
        <taxon>Eukaryota</taxon>
        <taxon>Viridiplantae</taxon>
        <taxon>Streptophyta</taxon>
        <taxon>Embryophyta</taxon>
        <taxon>Tracheophyta</taxon>
        <taxon>Spermatophyta</taxon>
        <taxon>Magnoliopsida</taxon>
        <taxon>eudicotyledons</taxon>
        <taxon>Gunneridae</taxon>
        <taxon>Pentapetalae</taxon>
        <taxon>asterids</taxon>
        <taxon>lamiids</taxon>
        <taxon>Solanales</taxon>
        <taxon>Solanaceae</taxon>
        <taxon>Solanoideae</taxon>
        <taxon>Hyoscyameae</taxon>
        <taxon>Anisodus</taxon>
    </lineage>
</organism>
<evidence type="ECO:0000313" key="2">
    <source>
        <dbReference type="Proteomes" id="UP001152561"/>
    </source>
</evidence>
<keyword evidence="2" id="KW-1185">Reference proteome</keyword>